<protein>
    <submittedName>
        <fullName evidence="3">Uncharacterized protein LOC111119378 isoform X2</fullName>
    </submittedName>
</protein>
<organism evidence="2 3">
    <name type="scientific">Crassostrea virginica</name>
    <name type="common">Eastern oyster</name>
    <dbReference type="NCBI Taxonomy" id="6565"/>
    <lineage>
        <taxon>Eukaryota</taxon>
        <taxon>Metazoa</taxon>
        <taxon>Spiralia</taxon>
        <taxon>Lophotrochozoa</taxon>
        <taxon>Mollusca</taxon>
        <taxon>Bivalvia</taxon>
        <taxon>Autobranchia</taxon>
        <taxon>Pteriomorphia</taxon>
        <taxon>Ostreida</taxon>
        <taxon>Ostreoidea</taxon>
        <taxon>Ostreidae</taxon>
        <taxon>Crassostrea</taxon>
    </lineage>
</organism>
<keyword evidence="2" id="KW-1185">Reference proteome</keyword>
<dbReference type="InterPro" id="IPR009003">
    <property type="entry name" value="Peptidase_S1_PA"/>
</dbReference>
<dbReference type="RefSeq" id="XP_022315195.1">
    <property type="nucleotide sequence ID" value="XM_022459487.1"/>
</dbReference>
<reference evidence="3" key="1">
    <citation type="submission" date="2025-08" db="UniProtKB">
        <authorList>
            <consortium name="RefSeq"/>
        </authorList>
    </citation>
    <scope>IDENTIFICATION</scope>
    <source>
        <tissue evidence="3">Whole sample</tissue>
    </source>
</reference>
<evidence type="ECO:0000256" key="1">
    <source>
        <dbReference type="SAM" id="MobiDB-lite"/>
    </source>
</evidence>
<feature type="compositionally biased region" description="Polar residues" evidence="1">
    <location>
        <begin position="1"/>
        <end position="14"/>
    </location>
</feature>
<dbReference type="OrthoDB" id="6161244at2759"/>
<name>A0A8B8CHK6_CRAVI</name>
<feature type="region of interest" description="Disordered" evidence="1">
    <location>
        <begin position="1"/>
        <end position="48"/>
    </location>
</feature>
<sequence>MCDQASWLTDGNSPNDDDNNQNEMLDVDKDPGEGLNTYDDGYFENEGSDLHYPRRQLKSIDEVDLDEEDEEYNVFGSLDSGISTGIQMFKMDDLDIYSIDDYPEDNYDYYQDEMYDQYNELADDYYLQYDDKYYQDEMGDYDIYSIDDYPEDDYDYYQDEMYDQYNELADDYYLQYDDEYYQDEMGDYDIYSIDDYPEDDYDYYQDEMYDQYDELADDYYLQYDDEYYQDEMDDYYIYSIDDYPEDDYDYYQDEMYDQYNELADDYYLQYDDEYYQDEMDDYYIYSIDDYPEDDYDYYQDEMYDQYNELADDYYLQYDDEYYQDEMDDYYMYSIDDYPEDDYDYYQDEMYDQYNELADDYYLQYDDEYYQDEMDDYYIYSIDDYPEDDYDYYQDEMYDQYNELADDYYLQYDDEYYQDEMDDYYMYSIDDYPEDDYDYYQDEMYDQYSELADDYYLQYDDEYYQDEMDDYYMYSIDDYPEDDYDYYQDEMYDQYNELADDYYLQYDDEYYQDEMYDQYNELADDYYLQYDDEYYQDEMDDYYMYSIDDYPEDDYDYYQDEMYDQYDELADDYYLQYDDEYYQDEMDDHDIYSIDDYPEDDYDYYPDERDNNDIDLPDVYNKDDDDYYLYEMDDHDINSLNSYVSKDEKISFSHAHGMIIRCKSVENSAVFKLLTTEIWDETRNEKQMRHIVTVDFCGDPLRYGLHQVFLKSSTICIFAIDMKKALNATLETECSGSNFQRMTYKDTLLLWFRFIQDFSKSQTKIVIFGANAEGFAEKDISVFFEDIFQFLKEENLDKISASIELTFTDNSLQKGNETCFVLVSKIRSVIGSQTLEKTIPIRWKSWFNELAKVSNEHKMIKLDKLWTINNGFDENVRLESLKEIKLALNCLSDVGGIHFEEKLSDIVILAIQWFVDVVSSKIMSIPSGTGEIHVEQINEILLQENEEIYDIRLNLLSYLEAVGLASRFPSVDIWYFPYLNTRVFSCKDFEIFQPSSTLSFRFNCHAKFIFNTLVSICVSKSKWSVLQDGGINCLYQSAAVFVVENHNILLYTYGNEVKVQILWLKQIQVNLKLTSNAKARICTLLNGMDLRTHENGISYQIGFACENGKDNFISFEEVHEMDIIQCPKCPVRSLHTIDVPSIKRFWDFEEDDNDCKCCEKDNISPSRTDCTLFRKSSFYANDAITSDLKSNVSKSIGMIRLRENPQGTGFRVGENLIMTNWHVVKPNLTRTTVGPEEKLSDYNIVFDVKVRNEPLLPKNYFDFEPFIHFIDVELDIVILELKQHEFPDVNFPPAIQCFGEIDFEKEIHLIGHSGGNQMKEDSCVQPMIRNKDTHDYILSLEQWSIRHLPNGENFYSALHDKHKVLLHTTFDRGSSGSPGININGREAIVVLMLSGGVPTCFYDGLYTKVPHNKLVEYGVSMTDIYEKLRDMNETLCMKVFNLSSL</sequence>
<dbReference type="Proteomes" id="UP000694844">
    <property type="component" value="Chromosome 2"/>
</dbReference>
<dbReference type="Pfam" id="PF13365">
    <property type="entry name" value="Trypsin_2"/>
    <property type="match status" value="1"/>
</dbReference>
<evidence type="ECO:0000313" key="2">
    <source>
        <dbReference type="Proteomes" id="UP000694844"/>
    </source>
</evidence>
<accession>A0A8B8CHK6</accession>
<dbReference type="PANTHER" id="PTHR14389">
    <property type="entry name" value="SI:CH1073-475A24.1"/>
    <property type="match status" value="1"/>
</dbReference>
<dbReference type="GeneID" id="111119378"/>
<evidence type="ECO:0000313" key="3">
    <source>
        <dbReference type="RefSeq" id="XP_022315195.1"/>
    </source>
</evidence>
<proteinExistence type="predicted"/>
<dbReference type="PANTHER" id="PTHR14389:SF3">
    <property type="entry name" value="PROTEIN FAM111A-LIKE"/>
    <property type="match status" value="1"/>
</dbReference>
<dbReference type="SUPFAM" id="SSF50494">
    <property type="entry name" value="Trypsin-like serine proteases"/>
    <property type="match status" value="1"/>
</dbReference>
<gene>
    <name evidence="3" type="primary">LOC111119378</name>
</gene>